<dbReference type="PANTHER" id="PTHR46472:SF1">
    <property type="entry name" value="NUCLEOREDOXIN"/>
    <property type="match status" value="1"/>
</dbReference>
<sequence>IMAGVAKLFDGHILNKSNESIDLTDQKYKGKVIGLYFSAHWCPPCRGFTPVLINFYKSHAEDKNFEIIFISSDRDEASFNEYYKDMPWLTLDFKERKKNEELGKLFKVAGIPTFILLDGNSGDIICADARNQLQSQDNEGENFPWKST</sequence>
<evidence type="ECO:0000259" key="1">
    <source>
        <dbReference type="PROSITE" id="PS51352"/>
    </source>
</evidence>
<dbReference type="PANTHER" id="PTHR46472">
    <property type="entry name" value="NUCLEOREDOXIN"/>
    <property type="match status" value="1"/>
</dbReference>
<comment type="caution">
    <text evidence="2">The sequence shown here is derived from an EMBL/GenBank/DDBJ whole genome shotgun (WGS) entry which is preliminary data.</text>
</comment>
<dbReference type="PROSITE" id="PS51352">
    <property type="entry name" value="THIOREDOXIN_2"/>
    <property type="match status" value="1"/>
</dbReference>
<dbReference type="Pfam" id="PF13905">
    <property type="entry name" value="Thioredoxin_8"/>
    <property type="match status" value="1"/>
</dbReference>
<protein>
    <recommendedName>
        <fullName evidence="1">Thioredoxin domain-containing protein</fullName>
    </recommendedName>
</protein>
<evidence type="ECO:0000313" key="2">
    <source>
        <dbReference type="EMBL" id="CAF5212736.1"/>
    </source>
</evidence>
<dbReference type="InterPro" id="IPR012336">
    <property type="entry name" value="Thioredoxin-like_fold"/>
</dbReference>
<dbReference type="GO" id="GO:0005634">
    <property type="term" value="C:nucleus"/>
    <property type="evidence" value="ECO:0007669"/>
    <property type="project" value="TreeGrafter"/>
</dbReference>
<dbReference type="GO" id="GO:0031397">
    <property type="term" value="P:negative regulation of protein ubiquitination"/>
    <property type="evidence" value="ECO:0007669"/>
    <property type="project" value="TreeGrafter"/>
</dbReference>
<proteinExistence type="predicted"/>
<dbReference type="GO" id="GO:0030178">
    <property type="term" value="P:negative regulation of Wnt signaling pathway"/>
    <property type="evidence" value="ECO:0007669"/>
    <property type="project" value="TreeGrafter"/>
</dbReference>
<evidence type="ECO:0000313" key="3">
    <source>
        <dbReference type="Proteomes" id="UP000676336"/>
    </source>
</evidence>
<feature type="domain" description="Thioredoxin" evidence="1">
    <location>
        <begin position="1"/>
        <end position="135"/>
    </location>
</feature>
<accession>A0A8S3J9N4</accession>
<organism evidence="2 3">
    <name type="scientific">Rotaria magnacalcarata</name>
    <dbReference type="NCBI Taxonomy" id="392030"/>
    <lineage>
        <taxon>Eukaryota</taxon>
        <taxon>Metazoa</taxon>
        <taxon>Spiralia</taxon>
        <taxon>Gnathifera</taxon>
        <taxon>Rotifera</taxon>
        <taxon>Eurotatoria</taxon>
        <taxon>Bdelloidea</taxon>
        <taxon>Philodinida</taxon>
        <taxon>Philodinidae</taxon>
        <taxon>Rotaria</taxon>
    </lineage>
</organism>
<dbReference type="EMBL" id="CAJOBI010340901">
    <property type="protein sequence ID" value="CAF5212736.1"/>
    <property type="molecule type" value="Genomic_DNA"/>
</dbReference>
<dbReference type="Gene3D" id="3.40.30.10">
    <property type="entry name" value="Glutaredoxin"/>
    <property type="match status" value="1"/>
</dbReference>
<dbReference type="InterPro" id="IPR013766">
    <property type="entry name" value="Thioredoxin_domain"/>
</dbReference>
<feature type="non-terminal residue" evidence="2">
    <location>
        <position position="1"/>
    </location>
</feature>
<gene>
    <name evidence="2" type="ORF">SMN809_LOCUS78833</name>
</gene>
<dbReference type="InterPro" id="IPR036249">
    <property type="entry name" value="Thioredoxin-like_sf"/>
</dbReference>
<dbReference type="GO" id="GO:0004791">
    <property type="term" value="F:thioredoxin-disulfide reductase (NADPH) activity"/>
    <property type="evidence" value="ECO:0007669"/>
    <property type="project" value="TreeGrafter"/>
</dbReference>
<dbReference type="Proteomes" id="UP000676336">
    <property type="component" value="Unassembled WGS sequence"/>
</dbReference>
<dbReference type="AlphaFoldDB" id="A0A8S3J9N4"/>
<name>A0A8S3J9N4_9BILA</name>
<dbReference type="SUPFAM" id="SSF52833">
    <property type="entry name" value="Thioredoxin-like"/>
    <property type="match status" value="1"/>
</dbReference>
<reference evidence="2" key="1">
    <citation type="submission" date="2021-02" db="EMBL/GenBank/DDBJ databases">
        <authorList>
            <person name="Nowell W R."/>
        </authorList>
    </citation>
    <scope>NUCLEOTIDE SEQUENCE</scope>
</reference>